<keyword evidence="5" id="KW-1185">Reference proteome</keyword>
<dbReference type="Pfam" id="PF13449">
    <property type="entry name" value="Phytase-like"/>
    <property type="match status" value="1"/>
</dbReference>
<keyword evidence="2" id="KW-0732">Signal</keyword>
<evidence type="ECO:0000313" key="4">
    <source>
        <dbReference type="EMBL" id="GAX09443.1"/>
    </source>
</evidence>
<dbReference type="InterPro" id="IPR015943">
    <property type="entry name" value="WD40/YVTN_repeat-like_dom_sf"/>
</dbReference>
<dbReference type="Proteomes" id="UP000198406">
    <property type="component" value="Unassembled WGS sequence"/>
</dbReference>
<gene>
    <name evidence="4" type="ORF">FisN_6Lh181</name>
</gene>
<dbReference type="PANTHER" id="PTHR46928:SF1">
    <property type="entry name" value="MESENCHYME-SPECIFIC CELL SURFACE GLYCOPROTEIN"/>
    <property type="match status" value="1"/>
</dbReference>
<dbReference type="InParanoid" id="A0A1Z5J622"/>
<sequence length="813" mass="85917">MKLLPVLLLTILFYGAFAQEDAMYFNRVNVFYPCSQDGAECNSDNETVAEIIDASPDGMTLVYTDGTQGRIGFIDISDLTNPLPMGTVDVGGEPTSVAVTKDGLYAVVAVNTSPDFVNPSGVMHAIRMDTMEVLVTTELGGQPDSIAISADNAYMAIVIENERDEDLGEGGIPQLPGGYIIVVDKTAEDPSEWTMQNVNLTEALTAAGIDFPEDPEPEYIAINADNVAVVTIQENNGIALIDLATATVLGAFPAGAVDLEMIDIVEDNVIDMTASLSQIPREPDTVTWIGTDFFATANEGDLNGGSRGFTIFNRDGTVVFDIGNSMEHAIARVGQYPEGRSEAKGNEPEGLAYGVFGNENLLFVMSERASVVLVYSIADPSNPTEVTLKQILPSEAGPEGIVLIPSRNLVAIATETDERGNTIRATVGLYEMQAGEPIFPHLTSADREDGTPIPFGALSGLACGDAPGLSNPLANTIFTIEDSFYNQSRMFEIDTSTKTLTREIRLMDSNGALAAVSASQVNDDMTVSLDNEGIALADDGTFWIVSEGAGTVGDPEEPLESANLLLHVTAGGEIVHVYTLPEDLNAIQVRFGFEGVAAYGDYLVVAFQRAWGDEANPRIGIFNKATEEWKFLFYPLDEVKSQNGGWVGLSDIAPMGSGMFMVLERDNQGSKDAVIKQYCTIDLGEDLSAVTDGADIAKSDCVDIIPTFFEMTKGSTREKFEGLCVTAQGDIWVNNDNDGLNDNSGENVLAIVGTISLPGDDGSAPVDGATESPATSPAGAPVGGPVGTPTGSSAASAIFSLPAALLAVAAIAF</sequence>
<protein>
    <recommendedName>
        <fullName evidence="3">Phytase-like domain-containing protein</fullName>
    </recommendedName>
</protein>
<dbReference type="PANTHER" id="PTHR46928">
    <property type="entry name" value="MESENCHYME-SPECIFIC CELL SURFACE GLYCOPROTEIN"/>
    <property type="match status" value="1"/>
</dbReference>
<evidence type="ECO:0000256" key="2">
    <source>
        <dbReference type="SAM" id="SignalP"/>
    </source>
</evidence>
<reference evidence="4 5" key="1">
    <citation type="journal article" date="2015" name="Plant Cell">
        <title>Oil accumulation by the oleaginous diatom Fistulifera solaris as revealed by the genome and transcriptome.</title>
        <authorList>
            <person name="Tanaka T."/>
            <person name="Maeda Y."/>
            <person name="Veluchamy A."/>
            <person name="Tanaka M."/>
            <person name="Abida H."/>
            <person name="Marechal E."/>
            <person name="Bowler C."/>
            <person name="Muto M."/>
            <person name="Sunaga Y."/>
            <person name="Tanaka M."/>
            <person name="Yoshino T."/>
            <person name="Taniguchi T."/>
            <person name="Fukuda Y."/>
            <person name="Nemoto M."/>
            <person name="Matsumoto M."/>
            <person name="Wong P.S."/>
            <person name="Aburatani S."/>
            <person name="Fujibuchi W."/>
        </authorList>
    </citation>
    <scope>NUCLEOTIDE SEQUENCE [LARGE SCALE GENOMIC DNA]</scope>
    <source>
        <strain evidence="4 5">JPCC DA0580</strain>
    </source>
</reference>
<feature type="signal peptide" evidence="2">
    <location>
        <begin position="1"/>
        <end position="18"/>
    </location>
</feature>
<evidence type="ECO:0000256" key="1">
    <source>
        <dbReference type="SAM" id="MobiDB-lite"/>
    </source>
</evidence>
<organism evidence="4 5">
    <name type="scientific">Fistulifera solaris</name>
    <name type="common">Oleaginous diatom</name>
    <dbReference type="NCBI Taxonomy" id="1519565"/>
    <lineage>
        <taxon>Eukaryota</taxon>
        <taxon>Sar</taxon>
        <taxon>Stramenopiles</taxon>
        <taxon>Ochrophyta</taxon>
        <taxon>Bacillariophyta</taxon>
        <taxon>Bacillariophyceae</taxon>
        <taxon>Bacillariophycidae</taxon>
        <taxon>Naviculales</taxon>
        <taxon>Naviculaceae</taxon>
        <taxon>Fistulifera</taxon>
    </lineage>
</organism>
<feature type="chain" id="PRO_5013210103" description="Phytase-like domain-containing protein" evidence="2">
    <location>
        <begin position="19"/>
        <end position="813"/>
    </location>
</feature>
<evidence type="ECO:0000313" key="5">
    <source>
        <dbReference type="Proteomes" id="UP000198406"/>
    </source>
</evidence>
<proteinExistence type="predicted"/>
<dbReference type="SUPFAM" id="SSF75011">
    <property type="entry name" value="3-carboxy-cis,cis-mucoante lactonizing enzyme"/>
    <property type="match status" value="1"/>
</dbReference>
<evidence type="ECO:0000259" key="3">
    <source>
        <dbReference type="Pfam" id="PF13449"/>
    </source>
</evidence>
<comment type="caution">
    <text evidence="4">The sequence shown here is derived from an EMBL/GenBank/DDBJ whole genome shotgun (WGS) entry which is preliminary data.</text>
</comment>
<name>A0A1Z5J622_FISSO</name>
<dbReference type="Gene3D" id="2.130.10.10">
    <property type="entry name" value="YVTN repeat-like/Quinoprotein amine dehydrogenase"/>
    <property type="match status" value="1"/>
</dbReference>
<dbReference type="InterPro" id="IPR052956">
    <property type="entry name" value="Mesenchyme-surface_protein"/>
</dbReference>
<dbReference type="OrthoDB" id="425936at2759"/>
<feature type="domain" description="Phytase-like" evidence="3">
    <location>
        <begin position="453"/>
        <end position="738"/>
    </location>
</feature>
<accession>A0A1Z5J622</accession>
<feature type="region of interest" description="Disordered" evidence="1">
    <location>
        <begin position="761"/>
        <end position="787"/>
    </location>
</feature>
<dbReference type="InterPro" id="IPR027372">
    <property type="entry name" value="Phytase-like_dom"/>
</dbReference>
<dbReference type="AlphaFoldDB" id="A0A1Z5J622"/>
<dbReference type="EMBL" id="BDSP01000007">
    <property type="protein sequence ID" value="GAX09443.1"/>
    <property type="molecule type" value="Genomic_DNA"/>
</dbReference>